<sequence>MASRKQPPRKTNSSSSSSSFSSKKRSGGGIKKSKPRRRAPGTVVLLEIQNLQASSKLLFPKLPFQRLVRKISRDILDKEGLRFQKDVFNVLQEATESHIVSLFQDTKLVANHANRITIQPKDMHLAQRLRND</sequence>
<dbReference type="EMBL" id="MCGE01000036">
    <property type="protein sequence ID" value="ORZ07141.1"/>
    <property type="molecule type" value="Genomic_DNA"/>
</dbReference>
<protein>
    <submittedName>
        <fullName evidence="7">Histone H3</fullName>
    </submittedName>
</protein>
<keyword evidence="3" id="KW-0158">Chromosome</keyword>
<evidence type="ECO:0000256" key="5">
    <source>
        <dbReference type="SAM" id="MobiDB-lite"/>
    </source>
</evidence>
<comment type="subcellular location">
    <subcellularLocation>
        <location evidence="1">Chromosome</location>
    </subcellularLocation>
</comment>
<keyword evidence="4" id="KW-0544">Nucleosome core</keyword>
<comment type="caution">
    <text evidence="7">The sequence shown here is derived from an EMBL/GenBank/DDBJ whole genome shotgun (WGS) entry which is preliminary data.</text>
</comment>
<keyword evidence="8" id="KW-1185">Reference proteome</keyword>
<evidence type="ECO:0000259" key="6">
    <source>
        <dbReference type="Pfam" id="PF00125"/>
    </source>
</evidence>
<comment type="similarity">
    <text evidence="2">Belongs to the histone H3 family.</text>
</comment>
<dbReference type="GO" id="GO:0046982">
    <property type="term" value="F:protein heterodimerization activity"/>
    <property type="evidence" value="ECO:0007669"/>
    <property type="project" value="InterPro"/>
</dbReference>
<name>A0A1X2I177_9FUNG</name>
<dbReference type="SMART" id="SM00428">
    <property type="entry name" value="H3"/>
    <property type="match status" value="1"/>
</dbReference>
<dbReference type="STRING" id="90262.A0A1X2I177"/>
<feature type="region of interest" description="Disordered" evidence="5">
    <location>
        <begin position="1"/>
        <end position="39"/>
    </location>
</feature>
<accession>A0A1X2I177</accession>
<evidence type="ECO:0000313" key="7">
    <source>
        <dbReference type="EMBL" id="ORZ07141.1"/>
    </source>
</evidence>
<evidence type="ECO:0000256" key="1">
    <source>
        <dbReference type="ARBA" id="ARBA00004286"/>
    </source>
</evidence>
<evidence type="ECO:0000256" key="4">
    <source>
        <dbReference type="ARBA" id="ARBA00023269"/>
    </source>
</evidence>
<reference evidence="7 8" key="1">
    <citation type="submission" date="2016-07" db="EMBL/GenBank/DDBJ databases">
        <title>Pervasive Adenine N6-methylation of Active Genes in Fungi.</title>
        <authorList>
            <consortium name="DOE Joint Genome Institute"/>
            <person name="Mondo S.J."/>
            <person name="Dannebaum R.O."/>
            <person name="Kuo R.C."/>
            <person name="Labutti K."/>
            <person name="Haridas S."/>
            <person name="Kuo A."/>
            <person name="Salamov A."/>
            <person name="Ahrendt S.R."/>
            <person name="Lipzen A."/>
            <person name="Sullivan W."/>
            <person name="Andreopoulos W.B."/>
            <person name="Clum A."/>
            <person name="Lindquist E."/>
            <person name="Daum C."/>
            <person name="Ramamoorthy G.K."/>
            <person name="Gryganskyi A."/>
            <person name="Culley D."/>
            <person name="Magnuson J.K."/>
            <person name="James T.Y."/>
            <person name="O'Malley M.A."/>
            <person name="Stajich J.E."/>
            <person name="Spatafora J.W."/>
            <person name="Visel A."/>
            <person name="Grigoriev I.V."/>
        </authorList>
    </citation>
    <scope>NUCLEOTIDE SEQUENCE [LARGE SCALE GENOMIC DNA]</scope>
    <source>
        <strain evidence="7 8">NRRL 1336</strain>
    </source>
</reference>
<dbReference type="PRINTS" id="PR00622">
    <property type="entry name" value="HISTONEH3"/>
</dbReference>
<dbReference type="InterPro" id="IPR000164">
    <property type="entry name" value="Histone_H3/CENP-A"/>
</dbReference>
<feature type="compositionally biased region" description="Basic residues" evidence="5">
    <location>
        <begin position="22"/>
        <end position="39"/>
    </location>
</feature>
<feature type="domain" description="Core Histone H2A/H2B/H3" evidence="6">
    <location>
        <begin position="40"/>
        <end position="129"/>
    </location>
</feature>
<gene>
    <name evidence="7" type="ORF">BCR42DRAFT_336643</name>
</gene>
<dbReference type="Pfam" id="PF00125">
    <property type="entry name" value="Histone"/>
    <property type="match status" value="1"/>
</dbReference>
<dbReference type="OrthoDB" id="842664at2759"/>
<evidence type="ECO:0000256" key="3">
    <source>
        <dbReference type="ARBA" id="ARBA00022454"/>
    </source>
</evidence>
<dbReference type="GO" id="GO:0000786">
    <property type="term" value="C:nucleosome"/>
    <property type="evidence" value="ECO:0007669"/>
    <property type="project" value="UniProtKB-KW"/>
</dbReference>
<keyword evidence="4" id="KW-0238">DNA-binding</keyword>
<dbReference type="PANTHER" id="PTHR11426">
    <property type="entry name" value="HISTONE H3"/>
    <property type="match status" value="1"/>
</dbReference>
<dbReference type="InterPro" id="IPR009072">
    <property type="entry name" value="Histone-fold"/>
</dbReference>
<dbReference type="CDD" id="cd22911">
    <property type="entry name" value="HFD_H3"/>
    <property type="match status" value="1"/>
</dbReference>
<dbReference type="GO" id="GO:0003677">
    <property type="term" value="F:DNA binding"/>
    <property type="evidence" value="ECO:0007669"/>
    <property type="project" value="InterPro"/>
</dbReference>
<dbReference type="AlphaFoldDB" id="A0A1X2I177"/>
<dbReference type="Proteomes" id="UP000193560">
    <property type="component" value="Unassembled WGS sequence"/>
</dbReference>
<evidence type="ECO:0000313" key="8">
    <source>
        <dbReference type="Proteomes" id="UP000193560"/>
    </source>
</evidence>
<proteinExistence type="inferred from homology"/>
<dbReference type="Gene3D" id="1.10.20.10">
    <property type="entry name" value="Histone, subunit A"/>
    <property type="match status" value="1"/>
</dbReference>
<dbReference type="SUPFAM" id="SSF47113">
    <property type="entry name" value="Histone-fold"/>
    <property type="match status" value="1"/>
</dbReference>
<organism evidence="7 8">
    <name type="scientific">Absidia repens</name>
    <dbReference type="NCBI Taxonomy" id="90262"/>
    <lineage>
        <taxon>Eukaryota</taxon>
        <taxon>Fungi</taxon>
        <taxon>Fungi incertae sedis</taxon>
        <taxon>Mucoromycota</taxon>
        <taxon>Mucoromycotina</taxon>
        <taxon>Mucoromycetes</taxon>
        <taxon>Mucorales</taxon>
        <taxon>Cunninghamellaceae</taxon>
        <taxon>Absidia</taxon>
    </lineage>
</organism>
<evidence type="ECO:0000256" key="2">
    <source>
        <dbReference type="ARBA" id="ARBA00010343"/>
    </source>
</evidence>
<dbReference type="GO" id="GO:0030527">
    <property type="term" value="F:structural constituent of chromatin"/>
    <property type="evidence" value="ECO:0007669"/>
    <property type="project" value="InterPro"/>
</dbReference>
<dbReference type="InterPro" id="IPR007125">
    <property type="entry name" value="H2A/H2B/H3"/>
</dbReference>